<evidence type="ECO:0000256" key="4">
    <source>
        <dbReference type="SAM" id="MobiDB-lite"/>
    </source>
</evidence>
<keyword evidence="7" id="KW-1185">Reference proteome</keyword>
<dbReference type="PROSITE" id="PS00678">
    <property type="entry name" value="WD_REPEATS_1"/>
    <property type="match status" value="2"/>
</dbReference>
<dbReference type="PROSITE" id="PS50011">
    <property type="entry name" value="PROTEIN_KINASE_DOM"/>
    <property type="match status" value="1"/>
</dbReference>
<dbReference type="Pfam" id="PF00069">
    <property type="entry name" value="Pkinase"/>
    <property type="match status" value="1"/>
</dbReference>
<dbReference type="InterPro" id="IPR011047">
    <property type="entry name" value="Quinoprotein_ADH-like_sf"/>
</dbReference>
<dbReference type="InterPro" id="IPR020472">
    <property type="entry name" value="WD40_PAC1"/>
</dbReference>
<dbReference type="RefSeq" id="WP_012162984.1">
    <property type="nucleotide sequence ID" value="NC_009925.1"/>
</dbReference>
<evidence type="ECO:0000259" key="5">
    <source>
        <dbReference type="PROSITE" id="PS50011"/>
    </source>
</evidence>
<feature type="repeat" description="WD" evidence="3">
    <location>
        <begin position="753"/>
        <end position="794"/>
    </location>
</feature>
<dbReference type="EMBL" id="CP000828">
    <property type="protein sequence ID" value="ABW27525.1"/>
    <property type="molecule type" value="Genomic_DNA"/>
</dbReference>
<feature type="domain" description="Protein kinase" evidence="5">
    <location>
        <begin position="13"/>
        <end position="301"/>
    </location>
</feature>
<dbReference type="InterPro" id="IPR015943">
    <property type="entry name" value="WD40/YVTN_repeat-like_dom_sf"/>
</dbReference>
<dbReference type="SMART" id="SM00320">
    <property type="entry name" value="WD40"/>
    <property type="match status" value="7"/>
</dbReference>
<feature type="compositionally biased region" description="Basic residues" evidence="4">
    <location>
        <begin position="346"/>
        <end position="357"/>
    </location>
</feature>
<dbReference type="Proteomes" id="UP000000268">
    <property type="component" value="Chromosome"/>
</dbReference>
<evidence type="ECO:0000313" key="7">
    <source>
        <dbReference type="Proteomes" id="UP000000268"/>
    </source>
</evidence>
<dbReference type="PROSITE" id="PS50082">
    <property type="entry name" value="WD_REPEATS_2"/>
    <property type="match status" value="6"/>
</dbReference>
<keyword evidence="1 3" id="KW-0853">WD repeat</keyword>
<dbReference type="PANTHER" id="PTHR22847">
    <property type="entry name" value="WD40 REPEAT PROTEIN"/>
    <property type="match status" value="1"/>
</dbReference>
<dbReference type="OrthoDB" id="5782056at2"/>
<evidence type="ECO:0000256" key="1">
    <source>
        <dbReference type="ARBA" id="ARBA00022574"/>
    </source>
</evidence>
<dbReference type="eggNOG" id="COG4248">
    <property type="taxonomic scope" value="Bacteria"/>
</dbReference>
<feature type="region of interest" description="Disordered" evidence="4">
    <location>
        <begin position="336"/>
        <end position="366"/>
    </location>
</feature>
<dbReference type="KEGG" id="amr:AM1_2517"/>
<dbReference type="Gene3D" id="2.130.10.10">
    <property type="entry name" value="YVTN repeat-like/Quinoprotein amine dehydrogenase"/>
    <property type="match status" value="2"/>
</dbReference>
<name>B0C5E9_ACAM1</name>
<feature type="repeat" description="WD" evidence="3">
    <location>
        <begin position="678"/>
        <end position="710"/>
    </location>
</feature>
<evidence type="ECO:0000256" key="2">
    <source>
        <dbReference type="ARBA" id="ARBA00022737"/>
    </source>
</evidence>
<dbReference type="GO" id="GO:0005524">
    <property type="term" value="F:ATP binding"/>
    <property type="evidence" value="ECO:0007669"/>
    <property type="project" value="InterPro"/>
</dbReference>
<keyword evidence="2" id="KW-0677">Repeat</keyword>
<dbReference type="CDD" id="cd00200">
    <property type="entry name" value="WD40"/>
    <property type="match status" value="1"/>
</dbReference>
<dbReference type="GO" id="GO:0004672">
    <property type="term" value="F:protein kinase activity"/>
    <property type="evidence" value="ECO:0007669"/>
    <property type="project" value="InterPro"/>
</dbReference>
<dbReference type="SUPFAM" id="SSF56112">
    <property type="entry name" value="Protein kinase-like (PK-like)"/>
    <property type="match status" value="1"/>
</dbReference>
<feature type="repeat" description="WD" evidence="3">
    <location>
        <begin position="711"/>
        <end position="752"/>
    </location>
</feature>
<dbReference type="PROSITE" id="PS50294">
    <property type="entry name" value="WD_REPEATS_REGION"/>
    <property type="match status" value="3"/>
</dbReference>
<evidence type="ECO:0000313" key="6">
    <source>
        <dbReference type="EMBL" id="ABW27525.1"/>
    </source>
</evidence>
<dbReference type="AlphaFoldDB" id="B0C5E9"/>
<proteinExistence type="predicted"/>
<reference evidence="6 7" key="1">
    <citation type="journal article" date="2008" name="Proc. Natl. Acad. Sci. U.S.A.">
        <title>Niche adaptation and genome expansion in the chlorophyll d-producing cyanobacterium Acaryochloris marina.</title>
        <authorList>
            <person name="Swingley W.D."/>
            <person name="Chen M."/>
            <person name="Cheung P.C."/>
            <person name="Conrad A.L."/>
            <person name="Dejesa L.C."/>
            <person name="Hao J."/>
            <person name="Honchak B.M."/>
            <person name="Karbach L.E."/>
            <person name="Kurdoglu A."/>
            <person name="Lahiri S."/>
            <person name="Mastrian S.D."/>
            <person name="Miyashita H."/>
            <person name="Page L."/>
            <person name="Ramakrishna P."/>
            <person name="Satoh S."/>
            <person name="Sattley W.M."/>
            <person name="Shimada Y."/>
            <person name="Taylor H.L."/>
            <person name="Tomo T."/>
            <person name="Tsuchiya T."/>
            <person name="Wang Z.T."/>
            <person name="Raymond J."/>
            <person name="Mimuro M."/>
            <person name="Blankenship R.E."/>
            <person name="Touchman J.W."/>
        </authorList>
    </citation>
    <scope>NUCLEOTIDE SEQUENCE [LARGE SCALE GENOMIC DNA]</scope>
    <source>
        <strain evidence="7">MBIC 11017</strain>
    </source>
</reference>
<feature type="repeat" description="WD" evidence="3">
    <location>
        <begin position="491"/>
        <end position="532"/>
    </location>
</feature>
<evidence type="ECO:0000256" key="3">
    <source>
        <dbReference type="PROSITE-ProRule" id="PRU00221"/>
    </source>
</evidence>
<dbReference type="InterPro" id="IPR000719">
    <property type="entry name" value="Prot_kinase_dom"/>
</dbReference>
<gene>
    <name evidence="6" type="ordered locus">AM1_2517</name>
</gene>
<dbReference type="PRINTS" id="PR00320">
    <property type="entry name" value="GPROTEINBRPT"/>
</dbReference>
<accession>B0C5E9</accession>
<dbReference type="InterPro" id="IPR019775">
    <property type="entry name" value="WD40_repeat_CS"/>
</dbReference>
<dbReference type="SUPFAM" id="SSF50998">
    <property type="entry name" value="Quinoprotein alcohol dehydrogenase-like"/>
    <property type="match status" value="1"/>
</dbReference>
<sequence length="798" mass="88236">MTVLKCQVSGRTLSLTKQIASSGEGTVWKTSYRGFLAKLYHERTPERFQKLRVMIAHPPQDPTLGQNHISLAWPKDLLENQQGQPMGFIMPEVGESVKLSTIYNPRLRSRKAPRFNWYYLHTAALNIASSMNAVHKEGYVVGDVKPQNILVNNQALISIIDTDSFQVQDPHTREVFRCLVGSEGFTPSELLGKDLASVDQTELHDRFRLGVIVFLLLFGDQPFKGKWIGRGESPQPTTLIEKGFWPYAPQSLIRPGPNTIPLSILHPQLQSCFHQCFTQGHGQSHLRPSANQWMTALQKAIENLKTCNLESNHHYSQSYGHCYWCDRNSRLGVDIFSPNPVIPKPAPKRRQQKKRKSPWATQPPSQANPALAAAYAQRMQQLQNMQIPNSGITRSILQMPLVQRTSWPPSISNSVLGLILCGFSFLGLGLLLAPELNPQTFSYWSKSLERAVDQWLVSKLGTTLSGPPIAQLPPPGQATTGQSIAAPVNGQKGHWDTITTLSISPDSGTLVSGSRDFTLKIWDLKTGQLLNTLSEHYEPVVSSHIIDDGQSLISSSISGKVLQWDLTTATLSRSFVNYTAMRPEGGIRATVIDPKKRIMASSAWGGSILLYNLATDKVTRIPSQLMASEQTMVLSPDAKSLVTSNSDGQIQQWNVQTGKLVRRLPNTQGWQSSELTSAIALSPQGNTLITGSWGGNLGLWNFQTGKLIKNFKAHEKRVASLAVSTDNKFLISGGEDQTIKIWSLKTGQLIQTLTAHQGSISTLAISPDNRWLVSGSSDRSIKVWNLKTGKLLRTLLNS</sequence>
<dbReference type="InterPro" id="IPR011009">
    <property type="entry name" value="Kinase-like_dom_sf"/>
</dbReference>
<dbReference type="InterPro" id="IPR001680">
    <property type="entry name" value="WD40_rpt"/>
</dbReference>
<feature type="repeat" description="WD" evidence="3">
    <location>
        <begin position="533"/>
        <end position="574"/>
    </location>
</feature>
<dbReference type="HOGENOM" id="CLU_352197_0_0_3"/>
<protein>
    <submittedName>
        <fullName evidence="6">WD40 repeat protein</fullName>
    </submittedName>
</protein>
<feature type="repeat" description="WD" evidence="3">
    <location>
        <begin position="631"/>
        <end position="663"/>
    </location>
</feature>
<dbReference type="Pfam" id="PF00400">
    <property type="entry name" value="WD40"/>
    <property type="match status" value="5"/>
</dbReference>
<dbReference type="STRING" id="329726.AM1_2517"/>
<dbReference type="Gene3D" id="1.10.510.10">
    <property type="entry name" value="Transferase(Phosphotransferase) domain 1"/>
    <property type="match status" value="1"/>
</dbReference>
<dbReference type="eggNOG" id="COG2319">
    <property type="taxonomic scope" value="Bacteria"/>
</dbReference>
<organism evidence="6 7">
    <name type="scientific">Acaryochloris marina (strain MBIC 11017)</name>
    <dbReference type="NCBI Taxonomy" id="329726"/>
    <lineage>
        <taxon>Bacteria</taxon>
        <taxon>Bacillati</taxon>
        <taxon>Cyanobacteriota</taxon>
        <taxon>Cyanophyceae</taxon>
        <taxon>Acaryochloridales</taxon>
        <taxon>Acaryochloridaceae</taxon>
        <taxon>Acaryochloris</taxon>
    </lineage>
</organism>
<dbReference type="PANTHER" id="PTHR22847:SF637">
    <property type="entry name" value="WD REPEAT DOMAIN 5B"/>
    <property type="match status" value="1"/>
</dbReference>